<evidence type="ECO:0000256" key="2">
    <source>
        <dbReference type="ARBA" id="ARBA00023015"/>
    </source>
</evidence>
<feature type="region of interest" description="Disordered" evidence="7">
    <location>
        <begin position="1"/>
        <end position="23"/>
    </location>
</feature>
<evidence type="ECO:0000256" key="5">
    <source>
        <dbReference type="ARBA" id="ARBA00023163"/>
    </source>
</evidence>
<evidence type="ECO:0000259" key="8">
    <source>
        <dbReference type="PROSITE" id="PS51519"/>
    </source>
</evidence>
<dbReference type="AlphaFoldDB" id="A0A024GCN5"/>
<gene>
    <name evidence="9" type="ORF">BN9_054340</name>
</gene>
<dbReference type="GO" id="GO:0003677">
    <property type="term" value="F:DNA binding"/>
    <property type="evidence" value="ECO:0007669"/>
    <property type="project" value="UniProtKB-KW"/>
</dbReference>
<name>A0A024GCN5_9STRA</name>
<keyword evidence="4" id="KW-0238">DNA-binding</keyword>
<feature type="compositionally biased region" description="Polar residues" evidence="7">
    <location>
        <begin position="1"/>
        <end position="19"/>
    </location>
</feature>
<keyword evidence="6" id="KW-0539">Nucleus</keyword>
<dbReference type="STRING" id="65357.A0A024GCN5"/>
<dbReference type="PANTHER" id="PTHR46373:SF2">
    <property type="entry name" value="RWP-RK DOMAIN-CONTAINING PROTEIN"/>
    <property type="match status" value="1"/>
</dbReference>
<organism evidence="9 10">
    <name type="scientific">Albugo candida</name>
    <dbReference type="NCBI Taxonomy" id="65357"/>
    <lineage>
        <taxon>Eukaryota</taxon>
        <taxon>Sar</taxon>
        <taxon>Stramenopiles</taxon>
        <taxon>Oomycota</taxon>
        <taxon>Peronosporomycetes</taxon>
        <taxon>Albuginales</taxon>
        <taxon>Albuginaceae</taxon>
        <taxon>Albugo</taxon>
    </lineage>
</organism>
<evidence type="ECO:0000256" key="7">
    <source>
        <dbReference type="SAM" id="MobiDB-lite"/>
    </source>
</evidence>
<sequence length="311" mass="35559">MNSTGSDYGTNEQSLSTATSDKDRYEQCTQYEHSELQESACTLRSKKRRLIRNMEVAQWNEADDGYHSSTSSDATHINTLTNMSNLEHLAVASNAFIATQSFQEEEEKEYATGEQSMGRAFRLEKGAATAQYITVDMLRPHFDKPLNDVAKIFGICSTLMKKVCRRLQIRKWPYRQILSLRRSVVSMKKQVDYFDGERKVVYSDQMNKQQRKLDHLLRTGNALEESGGCSRLTNSEQYRLPRYIETTTHSVNQESLTHQSAYGTASALLNNESEVRPILPSISYLLNRQHHDNSSDEPDSVPFPLHSDHTF</sequence>
<dbReference type="Pfam" id="PF02042">
    <property type="entry name" value="RWP-RK"/>
    <property type="match status" value="1"/>
</dbReference>
<dbReference type="PROSITE" id="PS51519">
    <property type="entry name" value="RWP_RK"/>
    <property type="match status" value="1"/>
</dbReference>
<evidence type="ECO:0000256" key="4">
    <source>
        <dbReference type="ARBA" id="ARBA00023125"/>
    </source>
</evidence>
<comment type="caution">
    <text evidence="9">The sequence shown here is derived from an EMBL/GenBank/DDBJ whole genome shotgun (WGS) entry which is preliminary data.</text>
</comment>
<dbReference type="InterPro" id="IPR044607">
    <property type="entry name" value="RKD-like"/>
</dbReference>
<comment type="function">
    <text evidence="1">Putative transcription factor.</text>
</comment>
<keyword evidence="10" id="KW-1185">Reference proteome</keyword>
<evidence type="ECO:0000256" key="1">
    <source>
        <dbReference type="ARBA" id="ARBA00004049"/>
    </source>
</evidence>
<dbReference type="PANTHER" id="PTHR46373">
    <property type="entry name" value="PROTEIN RKD4"/>
    <property type="match status" value="1"/>
</dbReference>
<dbReference type="EMBL" id="CAIX01000075">
    <property type="protein sequence ID" value="CCI44625.1"/>
    <property type="molecule type" value="Genomic_DNA"/>
</dbReference>
<evidence type="ECO:0000313" key="10">
    <source>
        <dbReference type="Proteomes" id="UP000053237"/>
    </source>
</evidence>
<evidence type="ECO:0000256" key="6">
    <source>
        <dbReference type="ARBA" id="ARBA00023242"/>
    </source>
</evidence>
<feature type="region of interest" description="Disordered" evidence="7">
    <location>
        <begin position="289"/>
        <end position="311"/>
    </location>
</feature>
<reference evidence="9 10" key="1">
    <citation type="submission" date="2012-05" db="EMBL/GenBank/DDBJ databases">
        <title>Recombination and specialization in a pathogen metapopulation.</title>
        <authorList>
            <person name="Gardiner A."/>
            <person name="Kemen E."/>
            <person name="Schultz-Larsen T."/>
            <person name="MacLean D."/>
            <person name="Van Oosterhout C."/>
            <person name="Jones J.D.G."/>
        </authorList>
    </citation>
    <scope>NUCLEOTIDE SEQUENCE [LARGE SCALE GENOMIC DNA]</scope>
    <source>
        <strain evidence="9 10">Ac Nc2</strain>
    </source>
</reference>
<keyword evidence="2" id="KW-0805">Transcription regulation</keyword>
<feature type="domain" description="RWP-RK" evidence="8">
    <location>
        <begin position="113"/>
        <end position="200"/>
    </location>
</feature>
<dbReference type="Proteomes" id="UP000053237">
    <property type="component" value="Unassembled WGS sequence"/>
</dbReference>
<proteinExistence type="predicted"/>
<evidence type="ECO:0000256" key="3">
    <source>
        <dbReference type="ARBA" id="ARBA00023054"/>
    </source>
</evidence>
<dbReference type="InParanoid" id="A0A024GCN5"/>
<keyword evidence="5" id="KW-0804">Transcription</keyword>
<dbReference type="InterPro" id="IPR003035">
    <property type="entry name" value="RWP-RK_dom"/>
</dbReference>
<accession>A0A024GCN5</accession>
<keyword evidence="3" id="KW-0175">Coiled coil</keyword>
<evidence type="ECO:0000313" key="9">
    <source>
        <dbReference type="EMBL" id="CCI44625.1"/>
    </source>
</evidence>
<dbReference type="GO" id="GO:0003700">
    <property type="term" value="F:DNA-binding transcription factor activity"/>
    <property type="evidence" value="ECO:0007669"/>
    <property type="project" value="InterPro"/>
</dbReference>
<protein>
    <recommendedName>
        <fullName evidence="8">RWP-RK domain-containing protein</fullName>
    </recommendedName>
</protein>
<dbReference type="OrthoDB" id="6270329at2759"/>